<dbReference type="Proteomes" id="UP000646523">
    <property type="component" value="Unassembled WGS sequence"/>
</dbReference>
<protein>
    <recommendedName>
        <fullName evidence="4">ATP-grasp-modified RiPP</fullName>
    </recommendedName>
</protein>
<dbReference type="AlphaFoldDB" id="A0A917ZDM2"/>
<gene>
    <name evidence="2" type="ORF">GCM10012289_69150</name>
</gene>
<dbReference type="RefSeq" id="WP_189128436.1">
    <property type="nucleotide sequence ID" value="NZ_BMNH01000035.1"/>
</dbReference>
<feature type="region of interest" description="Disordered" evidence="1">
    <location>
        <begin position="61"/>
        <end position="83"/>
    </location>
</feature>
<evidence type="ECO:0000256" key="1">
    <source>
        <dbReference type="SAM" id="MobiDB-lite"/>
    </source>
</evidence>
<reference evidence="2" key="1">
    <citation type="journal article" date="2014" name="Int. J. Syst. Evol. Microbiol.">
        <title>Complete genome sequence of Corynebacterium casei LMG S-19264T (=DSM 44701T), isolated from a smear-ripened cheese.</title>
        <authorList>
            <consortium name="US DOE Joint Genome Institute (JGI-PGF)"/>
            <person name="Walter F."/>
            <person name="Albersmeier A."/>
            <person name="Kalinowski J."/>
            <person name="Ruckert C."/>
        </authorList>
    </citation>
    <scope>NUCLEOTIDE SEQUENCE</scope>
    <source>
        <strain evidence="2">CGMCC 4.7368</strain>
    </source>
</reference>
<feature type="compositionally biased region" description="Polar residues" evidence="1">
    <location>
        <begin position="61"/>
        <end position="71"/>
    </location>
</feature>
<keyword evidence="3" id="KW-1185">Reference proteome</keyword>
<name>A0A917ZDM2_9ACTN</name>
<dbReference type="InterPro" id="IPR026496">
    <property type="entry name" value="GRASP_targ"/>
</dbReference>
<accession>A0A917ZDM2</accession>
<evidence type="ECO:0000313" key="3">
    <source>
        <dbReference type="Proteomes" id="UP000646523"/>
    </source>
</evidence>
<evidence type="ECO:0000313" key="2">
    <source>
        <dbReference type="EMBL" id="GGO81070.1"/>
    </source>
</evidence>
<comment type="caution">
    <text evidence="2">The sequence shown here is derived from an EMBL/GenBank/DDBJ whole genome shotgun (WGS) entry which is preliminary data.</text>
</comment>
<proteinExistence type="predicted"/>
<sequence length="83" mass="9068">MSTGKPMRPWGLGRASEDLPEVSLPYATTRLDPSTQLTHFYDEKQRIVEMNDPRVFAALTVSQPGGSTKNAANAEDDSSSGQR</sequence>
<dbReference type="EMBL" id="BMNH01000035">
    <property type="protein sequence ID" value="GGO81070.1"/>
    <property type="molecule type" value="Genomic_DNA"/>
</dbReference>
<reference evidence="2" key="2">
    <citation type="submission" date="2020-09" db="EMBL/GenBank/DDBJ databases">
        <authorList>
            <person name="Sun Q."/>
            <person name="Zhou Y."/>
        </authorList>
    </citation>
    <scope>NUCLEOTIDE SEQUENCE</scope>
    <source>
        <strain evidence="2">CGMCC 4.7368</strain>
    </source>
</reference>
<organism evidence="2 3">
    <name type="scientific">Nonomuraea cavernae</name>
    <dbReference type="NCBI Taxonomy" id="2045107"/>
    <lineage>
        <taxon>Bacteria</taxon>
        <taxon>Bacillati</taxon>
        <taxon>Actinomycetota</taxon>
        <taxon>Actinomycetes</taxon>
        <taxon>Streptosporangiales</taxon>
        <taxon>Streptosporangiaceae</taxon>
        <taxon>Nonomuraea</taxon>
    </lineage>
</organism>
<dbReference type="NCBIfam" id="TIGR04186">
    <property type="entry name" value="GRASP_targ"/>
    <property type="match status" value="1"/>
</dbReference>
<feature type="compositionally biased region" description="Acidic residues" evidence="1">
    <location>
        <begin position="74"/>
        <end position="83"/>
    </location>
</feature>
<evidence type="ECO:0008006" key="4">
    <source>
        <dbReference type="Google" id="ProtNLM"/>
    </source>
</evidence>